<dbReference type="OrthoDB" id="2583024at2"/>
<dbReference type="STRING" id="641238.SAMN04490244_10922"/>
<evidence type="ECO:0008006" key="4">
    <source>
        <dbReference type="Google" id="ProtNLM"/>
    </source>
</evidence>
<evidence type="ECO:0000313" key="3">
    <source>
        <dbReference type="Proteomes" id="UP000198885"/>
    </source>
</evidence>
<accession>A0A1H9W1W5</accession>
<feature type="signal peptide" evidence="1">
    <location>
        <begin position="1"/>
        <end position="23"/>
    </location>
</feature>
<proteinExistence type="predicted"/>
<dbReference type="Proteomes" id="UP000198885">
    <property type="component" value="Unassembled WGS sequence"/>
</dbReference>
<gene>
    <name evidence="2" type="ORF">SAMN04490244_10922</name>
</gene>
<dbReference type="RefSeq" id="WP_092694943.1">
    <property type="nucleotide sequence ID" value="NZ_FOGU01000009.1"/>
</dbReference>
<name>A0A1H9W1W5_9RHOB</name>
<protein>
    <recommendedName>
        <fullName evidence="4">DUF3299 domain-containing protein</fullName>
    </recommendedName>
</protein>
<reference evidence="2 3" key="1">
    <citation type="submission" date="2016-10" db="EMBL/GenBank/DDBJ databases">
        <authorList>
            <person name="de Groot N.N."/>
        </authorList>
    </citation>
    <scope>NUCLEOTIDE SEQUENCE [LARGE SCALE GENOMIC DNA]</scope>
    <source>
        <strain evidence="2 3">DSM 23042</strain>
    </source>
</reference>
<feature type="chain" id="PRO_5011554314" description="DUF3299 domain-containing protein" evidence="1">
    <location>
        <begin position="24"/>
        <end position="139"/>
    </location>
</feature>
<dbReference type="AlphaFoldDB" id="A0A1H9W1W5"/>
<keyword evidence="3" id="KW-1185">Reference proteome</keyword>
<dbReference type="EMBL" id="FOGU01000009">
    <property type="protein sequence ID" value="SES27916.1"/>
    <property type="molecule type" value="Genomic_DNA"/>
</dbReference>
<sequence length="139" mass="15270">MHRRTFLTLAAAGTLAAPRIAAAAETIKLRELYTKMEEFSDLAQALAGQRVTVEGFMAPPLKAESSFFVLTQRPMATCPFCESETEWPSDILAVYTKRVIDPTPFNVGIDTTGVLELGTYTDPETGFVSRVRLTDATYS</sequence>
<organism evidence="2 3">
    <name type="scientific">Tranquillimonas rosea</name>
    <dbReference type="NCBI Taxonomy" id="641238"/>
    <lineage>
        <taxon>Bacteria</taxon>
        <taxon>Pseudomonadati</taxon>
        <taxon>Pseudomonadota</taxon>
        <taxon>Alphaproteobacteria</taxon>
        <taxon>Rhodobacterales</taxon>
        <taxon>Roseobacteraceae</taxon>
        <taxon>Tranquillimonas</taxon>
    </lineage>
</organism>
<keyword evidence="1" id="KW-0732">Signal</keyword>
<evidence type="ECO:0000256" key="1">
    <source>
        <dbReference type="SAM" id="SignalP"/>
    </source>
</evidence>
<evidence type="ECO:0000313" key="2">
    <source>
        <dbReference type="EMBL" id="SES27916.1"/>
    </source>
</evidence>